<protein>
    <submittedName>
        <fullName evidence="1">Uncharacterized protein</fullName>
    </submittedName>
</protein>
<gene>
    <name evidence="1" type="ORF">DSO57_1033212</name>
</gene>
<proteinExistence type="predicted"/>
<evidence type="ECO:0000313" key="1">
    <source>
        <dbReference type="EMBL" id="KAJ9060227.1"/>
    </source>
</evidence>
<evidence type="ECO:0000313" key="2">
    <source>
        <dbReference type="Proteomes" id="UP001165960"/>
    </source>
</evidence>
<keyword evidence="2" id="KW-1185">Reference proteome</keyword>
<comment type="caution">
    <text evidence="1">The sequence shown here is derived from an EMBL/GenBank/DDBJ whole genome shotgun (WGS) entry which is preliminary data.</text>
</comment>
<dbReference type="EMBL" id="QTSX02005229">
    <property type="protein sequence ID" value="KAJ9060227.1"/>
    <property type="molecule type" value="Genomic_DNA"/>
</dbReference>
<dbReference type="Proteomes" id="UP001165960">
    <property type="component" value="Unassembled WGS sequence"/>
</dbReference>
<reference evidence="1" key="1">
    <citation type="submission" date="2022-04" db="EMBL/GenBank/DDBJ databases">
        <title>Genome of the entomopathogenic fungus Entomophthora muscae.</title>
        <authorList>
            <person name="Elya C."/>
            <person name="Lovett B.R."/>
            <person name="Lee E."/>
            <person name="Macias A.M."/>
            <person name="Hajek A.E."/>
            <person name="De Bivort B.L."/>
            <person name="Kasson M.T."/>
            <person name="De Fine Licht H.H."/>
            <person name="Stajich J.E."/>
        </authorList>
    </citation>
    <scope>NUCLEOTIDE SEQUENCE</scope>
    <source>
        <strain evidence="1">Berkeley</strain>
    </source>
</reference>
<sequence length="127" mass="14409">MLKLFFVSGVLAYSPLLTYASLELESPVPPNLCFSAHAIHTHNRFLKDTVEIFVKQNGSTVFSCRHNLGRTCYSTLMTRGKFDLSTRTMVLVTKDLSFLAYDMSPGWSLRKLGYGEKEYHAYTTHCS</sequence>
<accession>A0ACC2SDJ5</accession>
<organism evidence="1 2">
    <name type="scientific">Entomophthora muscae</name>
    <dbReference type="NCBI Taxonomy" id="34485"/>
    <lineage>
        <taxon>Eukaryota</taxon>
        <taxon>Fungi</taxon>
        <taxon>Fungi incertae sedis</taxon>
        <taxon>Zoopagomycota</taxon>
        <taxon>Entomophthoromycotina</taxon>
        <taxon>Entomophthoromycetes</taxon>
        <taxon>Entomophthorales</taxon>
        <taxon>Entomophthoraceae</taxon>
        <taxon>Entomophthora</taxon>
    </lineage>
</organism>
<name>A0ACC2SDJ5_9FUNG</name>